<sequence length="354" mass="41314">MASISIDIAAVVGEIREIVGSIQENRVAQKEKRKTAQLLVYRALSFHPVLDSMKPPTGMLAHVDWYHELRKPSFVAGIFRKLDRNPFFREDYTPADEDKALPRAELWGYELPEKLRYEYDVRRNPSLLLQPLSGSVIIPQSKLTLLLIRWASSNFCLGKNIYSAEEIDSEAFWNADPPEDDGAEMLPEDWEEDDYSFAFEINDGIADPIYEVRFDGPLEDWIHGRFCAVYPVHGWAHNSFIRVLLFNAFCSTQSFPEERDIISAIHTADLLRQKYPLEVIIYMQPFIVAQSLLLWKVNFESRRWVTNFSEWTRRQRGMALIFSDPVKWDMEQNVMDVDLRVFLEVRTFLLDPLR</sequence>
<protein>
    <submittedName>
        <fullName evidence="1">Uncharacterized protein</fullName>
    </submittedName>
</protein>
<dbReference type="EMBL" id="JAUEPR010000096">
    <property type="protein sequence ID" value="KAK0464848.1"/>
    <property type="molecule type" value="Genomic_DNA"/>
</dbReference>
<proteinExistence type="predicted"/>
<dbReference type="Proteomes" id="UP001175227">
    <property type="component" value="Unassembled WGS sequence"/>
</dbReference>
<keyword evidence="2" id="KW-1185">Reference proteome</keyword>
<evidence type="ECO:0000313" key="1">
    <source>
        <dbReference type="EMBL" id="KAK0464848.1"/>
    </source>
</evidence>
<evidence type="ECO:0000313" key="2">
    <source>
        <dbReference type="Proteomes" id="UP001175227"/>
    </source>
</evidence>
<dbReference type="AlphaFoldDB" id="A0AA39TSA8"/>
<accession>A0AA39TSA8</accession>
<gene>
    <name evidence="1" type="ORF">IW261DRAFT_1613432</name>
</gene>
<reference evidence="1" key="1">
    <citation type="submission" date="2023-06" db="EMBL/GenBank/DDBJ databases">
        <authorList>
            <consortium name="Lawrence Berkeley National Laboratory"/>
            <person name="Ahrendt S."/>
            <person name="Sahu N."/>
            <person name="Indic B."/>
            <person name="Wong-Bajracharya J."/>
            <person name="Merenyi Z."/>
            <person name="Ke H.-M."/>
            <person name="Monk M."/>
            <person name="Kocsube S."/>
            <person name="Drula E."/>
            <person name="Lipzen A."/>
            <person name="Balint B."/>
            <person name="Henrissat B."/>
            <person name="Andreopoulos B."/>
            <person name="Martin F.M."/>
            <person name="Harder C.B."/>
            <person name="Rigling D."/>
            <person name="Ford K.L."/>
            <person name="Foster G.D."/>
            <person name="Pangilinan J."/>
            <person name="Papanicolaou A."/>
            <person name="Barry K."/>
            <person name="LaButti K."/>
            <person name="Viragh M."/>
            <person name="Koriabine M."/>
            <person name="Yan M."/>
            <person name="Riley R."/>
            <person name="Champramary S."/>
            <person name="Plett K.L."/>
            <person name="Tsai I.J."/>
            <person name="Slot J."/>
            <person name="Sipos G."/>
            <person name="Plett J."/>
            <person name="Nagy L.G."/>
            <person name="Grigoriev I.V."/>
        </authorList>
    </citation>
    <scope>NUCLEOTIDE SEQUENCE</scope>
    <source>
        <strain evidence="1">ICMP 16352</strain>
    </source>
</reference>
<name>A0AA39TSA8_9AGAR</name>
<comment type="caution">
    <text evidence="1">The sequence shown here is derived from an EMBL/GenBank/DDBJ whole genome shotgun (WGS) entry which is preliminary data.</text>
</comment>
<organism evidence="1 2">
    <name type="scientific">Armillaria novae-zelandiae</name>
    <dbReference type="NCBI Taxonomy" id="153914"/>
    <lineage>
        <taxon>Eukaryota</taxon>
        <taxon>Fungi</taxon>
        <taxon>Dikarya</taxon>
        <taxon>Basidiomycota</taxon>
        <taxon>Agaricomycotina</taxon>
        <taxon>Agaricomycetes</taxon>
        <taxon>Agaricomycetidae</taxon>
        <taxon>Agaricales</taxon>
        <taxon>Marasmiineae</taxon>
        <taxon>Physalacriaceae</taxon>
        <taxon>Armillaria</taxon>
    </lineage>
</organism>